<dbReference type="GO" id="GO:0016491">
    <property type="term" value="F:oxidoreductase activity"/>
    <property type="evidence" value="ECO:0007669"/>
    <property type="project" value="UniProtKB-KW"/>
</dbReference>
<comment type="caution">
    <text evidence="6">The sequence shown here is derived from an EMBL/GenBank/DDBJ whole genome shotgun (WGS) entry which is preliminary data.</text>
</comment>
<accession>A0ABW7SJQ2</accession>
<keyword evidence="4" id="KW-0503">Monooxygenase</keyword>
<dbReference type="PANTHER" id="PTHR42847">
    <property type="entry name" value="ALKANESULFONATE MONOOXYGENASE"/>
    <property type="match status" value="1"/>
</dbReference>
<evidence type="ECO:0000313" key="7">
    <source>
        <dbReference type="Proteomes" id="UP001611075"/>
    </source>
</evidence>
<dbReference type="Gene3D" id="3.20.20.30">
    <property type="entry name" value="Luciferase-like domain"/>
    <property type="match status" value="1"/>
</dbReference>
<evidence type="ECO:0000313" key="6">
    <source>
        <dbReference type="EMBL" id="MFI0793903.1"/>
    </source>
</evidence>
<evidence type="ECO:0000256" key="1">
    <source>
        <dbReference type="ARBA" id="ARBA00022630"/>
    </source>
</evidence>
<dbReference type="RefSeq" id="WP_396679742.1">
    <property type="nucleotide sequence ID" value="NZ_JBIRPU010000008.1"/>
</dbReference>
<name>A0ABW7SJQ2_9ACTN</name>
<dbReference type="PANTHER" id="PTHR42847:SF4">
    <property type="entry name" value="ALKANESULFONATE MONOOXYGENASE-RELATED"/>
    <property type="match status" value="1"/>
</dbReference>
<evidence type="ECO:0000259" key="5">
    <source>
        <dbReference type="Pfam" id="PF00296"/>
    </source>
</evidence>
<dbReference type="SUPFAM" id="SSF51679">
    <property type="entry name" value="Bacterial luciferase-like"/>
    <property type="match status" value="1"/>
</dbReference>
<dbReference type="EMBL" id="JBIRPU010000008">
    <property type="protein sequence ID" value="MFI0793903.1"/>
    <property type="molecule type" value="Genomic_DNA"/>
</dbReference>
<evidence type="ECO:0000256" key="2">
    <source>
        <dbReference type="ARBA" id="ARBA00022643"/>
    </source>
</evidence>
<reference evidence="6 7" key="1">
    <citation type="submission" date="2024-10" db="EMBL/GenBank/DDBJ databases">
        <title>The Natural Products Discovery Center: Release of the First 8490 Sequenced Strains for Exploring Actinobacteria Biosynthetic Diversity.</title>
        <authorList>
            <person name="Kalkreuter E."/>
            <person name="Kautsar S.A."/>
            <person name="Yang D."/>
            <person name="Bader C.D."/>
            <person name="Teijaro C.N."/>
            <person name="Fluegel L."/>
            <person name="Davis C.M."/>
            <person name="Simpson J.R."/>
            <person name="Lauterbach L."/>
            <person name="Steele A.D."/>
            <person name="Gui C."/>
            <person name="Meng S."/>
            <person name="Li G."/>
            <person name="Viehrig K."/>
            <person name="Ye F."/>
            <person name="Su P."/>
            <person name="Kiefer A.F."/>
            <person name="Nichols A."/>
            <person name="Cepeda A.J."/>
            <person name="Yan W."/>
            <person name="Fan B."/>
            <person name="Jiang Y."/>
            <person name="Adhikari A."/>
            <person name="Zheng C.-J."/>
            <person name="Schuster L."/>
            <person name="Cowan T.M."/>
            <person name="Smanski M.J."/>
            <person name="Chevrette M.G."/>
            <person name="De Carvalho L.P.S."/>
            <person name="Shen B."/>
        </authorList>
    </citation>
    <scope>NUCLEOTIDE SEQUENCE [LARGE SCALE GENOMIC DNA]</scope>
    <source>
        <strain evidence="6 7">NPDC021253</strain>
    </source>
</reference>
<dbReference type="InterPro" id="IPR011251">
    <property type="entry name" value="Luciferase-like_dom"/>
</dbReference>
<dbReference type="InterPro" id="IPR036661">
    <property type="entry name" value="Luciferase-like_sf"/>
</dbReference>
<keyword evidence="2" id="KW-0288">FMN</keyword>
<dbReference type="Pfam" id="PF00296">
    <property type="entry name" value="Bac_luciferase"/>
    <property type="match status" value="1"/>
</dbReference>
<dbReference type="InterPro" id="IPR019921">
    <property type="entry name" value="Lucif-like_OxRdtase_Rv2161c"/>
</dbReference>
<evidence type="ECO:0000256" key="3">
    <source>
        <dbReference type="ARBA" id="ARBA00023002"/>
    </source>
</evidence>
<dbReference type="Proteomes" id="UP001611075">
    <property type="component" value="Unassembled WGS sequence"/>
</dbReference>
<dbReference type="NCBIfam" id="TIGR03619">
    <property type="entry name" value="F420_Rv2161c"/>
    <property type="match status" value="1"/>
</dbReference>
<evidence type="ECO:0000256" key="4">
    <source>
        <dbReference type="ARBA" id="ARBA00023033"/>
    </source>
</evidence>
<keyword evidence="1" id="KW-0285">Flavoprotein</keyword>
<protein>
    <submittedName>
        <fullName evidence="6">TIGR03619 family F420-dependent LLM class oxidoreductase</fullName>
        <ecNumber evidence="6">1.-.-.-</ecNumber>
    </submittedName>
</protein>
<dbReference type="InterPro" id="IPR050172">
    <property type="entry name" value="SsuD_RutA_monooxygenase"/>
</dbReference>
<keyword evidence="7" id="KW-1185">Reference proteome</keyword>
<sequence length="291" mass="31498">MRFGILTPIVIRQPTEAAPWEGTAGVAELSRIAQAADQLGYHHLTCSEHVAIPAAGAESRGSTYWDPLATLGYLAGRTRQIRLATNVLVLGYHHPLAIAKSYGTLDQLSDGRVVLGVGVGSLEEEFDLLGAPFADRGPRADDAIRALRAAWAKAVPEYAGTHYSFRDLVVDPHGCQPRLPIWVGGRTRRSLRRACELGDGWKPFGLTFTEIAALLRAVDRPAGFEVILQPRNLDPLGDPAGTRSNIERVIEAGATVINTKFAHHSADHLIEQLAALTELFPDAGWTRPAPL</sequence>
<keyword evidence="3 6" id="KW-0560">Oxidoreductase</keyword>
<organism evidence="6 7">
    <name type="scientific">Micromonospora rubida</name>
    <dbReference type="NCBI Taxonomy" id="2697657"/>
    <lineage>
        <taxon>Bacteria</taxon>
        <taxon>Bacillati</taxon>
        <taxon>Actinomycetota</taxon>
        <taxon>Actinomycetes</taxon>
        <taxon>Micromonosporales</taxon>
        <taxon>Micromonosporaceae</taxon>
        <taxon>Micromonospora</taxon>
    </lineage>
</organism>
<feature type="domain" description="Luciferase-like" evidence="5">
    <location>
        <begin position="1"/>
        <end position="219"/>
    </location>
</feature>
<dbReference type="EC" id="1.-.-.-" evidence="6"/>
<proteinExistence type="predicted"/>
<gene>
    <name evidence="6" type="ORF">ACH4OY_14610</name>
</gene>